<sequence>MMYSFLEQEKIKQAIIQFTVNLAGFLLIGVAYLNYVLLKPYARPLFWAAVFSVPLHAVKQMIVEYLGDSADRDISVVRVFWLGLKMTFKACFGPVATFLGRIIRGYLTLVHSISDVEAPPLNSNEALAGTKPVDEDVPRSLSPTNADNHDVSAVHDTPKHVSDQAADGSGLPESWADLVDPESPTRPHLFAPVTAHAPVSTILSPIEASPLMSTVADPLAADPASSSSSSPHEPSPRLADTTDPTASPDRSGSVRAVHSMDHLVTPPPAAQPHLAGPFMFGAMPMPTPSPVSAPPVLRQTRAPSRSRSRSRRGSIGSLNGSRSLQALWPPAPGFGSMSMPGAPIANGNASARRRGTAAKAARRRLFTGSTVGPDGLDDTMSVIGGTPRASMIGGGSGAQEDDPVQLAADTSKYYMSLLLRASSLYLVAQLYHWIAPANRIVLAIIFTSVVLAHLAWHILKRIYLLHLRKRLVRSLQVATAKLHPLDVVMGVLWHHTRDMVASVGVTRWVHVKYKHVKSNSKDVVVNNANSFAALFVLTAVLLVGTVLTAFLIFKVLQEFHSIMEGTITALDSSLSEDVRQRVQSVLEDGSTMALGWIDGKVAETWPNVNVTALYQKLVAKAATSAAPALSRHHLAKAVAAAGAANATALAAAAANGTTLDVIGNGTAVLAASLPLTDLPFLAMMPETAALIEHVSHGNFGALTNYTAVFGSLMELKASSSHMVANVLKSSTTAYLSTFATTAAGMSFSVLLTVIQLCLDFFGLIFQVVMFLVTLHALLSRESSIMDLFAQLLIMADPEQEFTASLEENINAVLVCTTKLTVFHSVLTWLTFSVFGVDLVYLTTLATAFFCVVPLIAPMWLAVPGVLSLYWQQRFWSATALATIHFAASWFVDPAFFAEIPDVNPYFSALAFLLGLYAFGLEGLVLGPLLMSVLPSLLALLTKRAWE</sequence>
<dbReference type="PANTHER" id="PTHR21716:SF4">
    <property type="entry name" value="TRANSMEMBRANE PROTEIN 245"/>
    <property type="match status" value="1"/>
</dbReference>
<evidence type="ECO:0000256" key="1">
    <source>
        <dbReference type="ARBA" id="ARBA00004141"/>
    </source>
</evidence>
<dbReference type="Pfam" id="PF01594">
    <property type="entry name" value="AI-2E_transport"/>
    <property type="match status" value="1"/>
</dbReference>
<dbReference type="AlphaFoldDB" id="A0A0L0SKC6"/>
<gene>
    <name evidence="8" type="ORF">AMAG_08046</name>
</gene>
<evidence type="ECO:0000256" key="2">
    <source>
        <dbReference type="ARBA" id="ARBA00009773"/>
    </source>
</evidence>
<feature type="region of interest" description="Disordered" evidence="6">
    <location>
        <begin position="218"/>
        <end position="253"/>
    </location>
</feature>
<comment type="subcellular location">
    <subcellularLocation>
        <location evidence="1">Membrane</location>
        <topology evidence="1">Multi-pass membrane protein</topology>
    </subcellularLocation>
</comment>
<feature type="compositionally biased region" description="Low complexity" evidence="6">
    <location>
        <begin position="218"/>
        <end position="232"/>
    </location>
</feature>
<evidence type="ECO:0000256" key="3">
    <source>
        <dbReference type="ARBA" id="ARBA00022692"/>
    </source>
</evidence>
<name>A0A0L0SKC6_ALLM3</name>
<keyword evidence="3 7" id="KW-0812">Transmembrane</keyword>
<keyword evidence="4 7" id="KW-1133">Transmembrane helix</keyword>
<dbReference type="GO" id="GO:0016020">
    <property type="term" value="C:membrane"/>
    <property type="evidence" value="ECO:0007669"/>
    <property type="project" value="UniProtKB-SubCell"/>
</dbReference>
<feature type="transmembrane region" description="Helical" evidence="7">
    <location>
        <begin position="874"/>
        <end position="891"/>
    </location>
</feature>
<evidence type="ECO:0008006" key="10">
    <source>
        <dbReference type="Google" id="ProtNLM"/>
    </source>
</evidence>
<accession>A0A0L0SKC6</accession>
<evidence type="ECO:0000256" key="7">
    <source>
        <dbReference type="SAM" id="Phobius"/>
    </source>
</evidence>
<reference evidence="8 9" key="1">
    <citation type="submission" date="2009-11" db="EMBL/GenBank/DDBJ databases">
        <title>Annotation of Allomyces macrogynus ATCC 38327.</title>
        <authorList>
            <consortium name="The Broad Institute Genome Sequencing Platform"/>
            <person name="Russ C."/>
            <person name="Cuomo C."/>
            <person name="Burger G."/>
            <person name="Gray M.W."/>
            <person name="Holland P.W.H."/>
            <person name="King N."/>
            <person name="Lang F.B.F."/>
            <person name="Roger A.J."/>
            <person name="Ruiz-Trillo I."/>
            <person name="Young S.K."/>
            <person name="Zeng Q."/>
            <person name="Gargeya S."/>
            <person name="Fitzgerald M."/>
            <person name="Haas B."/>
            <person name="Abouelleil A."/>
            <person name="Alvarado L."/>
            <person name="Arachchi H.M."/>
            <person name="Berlin A."/>
            <person name="Chapman S.B."/>
            <person name="Gearin G."/>
            <person name="Goldberg J."/>
            <person name="Griggs A."/>
            <person name="Gujja S."/>
            <person name="Hansen M."/>
            <person name="Heiman D."/>
            <person name="Howarth C."/>
            <person name="Larimer J."/>
            <person name="Lui A."/>
            <person name="MacDonald P.J.P."/>
            <person name="McCowen C."/>
            <person name="Montmayeur A."/>
            <person name="Murphy C."/>
            <person name="Neiman D."/>
            <person name="Pearson M."/>
            <person name="Priest M."/>
            <person name="Roberts A."/>
            <person name="Saif S."/>
            <person name="Shea T."/>
            <person name="Sisk P."/>
            <person name="Stolte C."/>
            <person name="Sykes S."/>
            <person name="Wortman J."/>
            <person name="Nusbaum C."/>
            <person name="Birren B."/>
        </authorList>
    </citation>
    <scope>NUCLEOTIDE SEQUENCE [LARGE SCALE GENOMIC DNA]</scope>
    <source>
        <strain evidence="8 9">ATCC 38327</strain>
    </source>
</reference>
<evidence type="ECO:0000256" key="5">
    <source>
        <dbReference type="ARBA" id="ARBA00023136"/>
    </source>
</evidence>
<evidence type="ECO:0000313" key="9">
    <source>
        <dbReference type="Proteomes" id="UP000054350"/>
    </source>
</evidence>
<organism evidence="8 9">
    <name type="scientific">Allomyces macrogynus (strain ATCC 38327)</name>
    <name type="common">Allomyces javanicus var. macrogynus</name>
    <dbReference type="NCBI Taxonomy" id="578462"/>
    <lineage>
        <taxon>Eukaryota</taxon>
        <taxon>Fungi</taxon>
        <taxon>Fungi incertae sedis</taxon>
        <taxon>Blastocladiomycota</taxon>
        <taxon>Blastocladiomycetes</taxon>
        <taxon>Blastocladiales</taxon>
        <taxon>Blastocladiaceae</taxon>
        <taxon>Allomyces</taxon>
    </lineage>
</organism>
<dbReference type="eggNOG" id="KOG2365">
    <property type="taxonomic scope" value="Eukaryota"/>
</dbReference>
<feature type="transmembrane region" description="Helical" evidence="7">
    <location>
        <begin position="531"/>
        <end position="553"/>
    </location>
</feature>
<dbReference type="EMBL" id="GG745341">
    <property type="protein sequence ID" value="KNE62869.1"/>
    <property type="molecule type" value="Genomic_DNA"/>
</dbReference>
<proteinExistence type="inferred from homology"/>
<feature type="transmembrane region" description="Helical" evidence="7">
    <location>
        <begin position="15"/>
        <end position="38"/>
    </location>
</feature>
<feature type="transmembrane region" description="Helical" evidence="7">
    <location>
        <begin position="732"/>
        <end position="754"/>
    </location>
</feature>
<dbReference type="Proteomes" id="UP000054350">
    <property type="component" value="Unassembled WGS sequence"/>
</dbReference>
<feature type="transmembrane region" description="Helical" evidence="7">
    <location>
        <begin position="440"/>
        <end position="459"/>
    </location>
</feature>
<keyword evidence="9" id="KW-1185">Reference proteome</keyword>
<feature type="compositionally biased region" description="Basic and acidic residues" evidence="6">
    <location>
        <begin position="147"/>
        <end position="162"/>
    </location>
</feature>
<evidence type="ECO:0000256" key="4">
    <source>
        <dbReference type="ARBA" id="ARBA00022989"/>
    </source>
</evidence>
<keyword evidence="5 7" id="KW-0472">Membrane</keyword>
<feature type="transmembrane region" description="Helical" evidence="7">
    <location>
        <begin position="811"/>
        <end position="834"/>
    </location>
</feature>
<feature type="transmembrane region" description="Helical" evidence="7">
    <location>
        <begin position="911"/>
        <end position="940"/>
    </location>
</feature>
<feature type="region of interest" description="Disordered" evidence="6">
    <location>
        <begin position="124"/>
        <end position="189"/>
    </location>
</feature>
<feature type="compositionally biased region" description="Low complexity" evidence="6">
    <location>
        <begin position="294"/>
        <end position="303"/>
    </location>
</feature>
<reference evidence="9" key="2">
    <citation type="submission" date="2009-11" db="EMBL/GenBank/DDBJ databases">
        <title>The Genome Sequence of Allomyces macrogynus strain ATCC 38327.</title>
        <authorList>
            <consortium name="The Broad Institute Genome Sequencing Platform"/>
            <person name="Russ C."/>
            <person name="Cuomo C."/>
            <person name="Shea T."/>
            <person name="Young S.K."/>
            <person name="Zeng Q."/>
            <person name="Koehrsen M."/>
            <person name="Haas B."/>
            <person name="Borodovsky M."/>
            <person name="Guigo R."/>
            <person name="Alvarado L."/>
            <person name="Berlin A."/>
            <person name="Borenstein D."/>
            <person name="Chen Z."/>
            <person name="Engels R."/>
            <person name="Freedman E."/>
            <person name="Gellesch M."/>
            <person name="Goldberg J."/>
            <person name="Griggs A."/>
            <person name="Gujja S."/>
            <person name="Heiman D."/>
            <person name="Hepburn T."/>
            <person name="Howarth C."/>
            <person name="Jen D."/>
            <person name="Larson L."/>
            <person name="Lewis B."/>
            <person name="Mehta T."/>
            <person name="Park D."/>
            <person name="Pearson M."/>
            <person name="Roberts A."/>
            <person name="Saif S."/>
            <person name="Shenoy N."/>
            <person name="Sisk P."/>
            <person name="Stolte C."/>
            <person name="Sykes S."/>
            <person name="Walk T."/>
            <person name="White J."/>
            <person name="Yandava C."/>
            <person name="Burger G."/>
            <person name="Gray M.W."/>
            <person name="Holland P.W.H."/>
            <person name="King N."/>
            <person name="Lang F.B.F."/>
            <person name="Roger A.J."/>
            <person name="Ruiz-Trillo I."/>
            <person name="Lander E."/>
            <person name="Nusbaum C."/>
        </authorList>
    </citation>
    <scope>NUCLEOTIDE SEQUENCE [LARGE SCALE GENOMIC DNA]</scope>
    <source>
        <strain evidence="9">ATCC 38327</strain>
    </source>
</reference>
<evidence type="ECO:0000256" key="6">
    <source>
        <dbReference type="SAM" id="MobiDB-lite"/>
    </source>
</evidence>
<feature type="compositionally biased region" description="Low complexity" evidence="6">
    <location>
        <begin position="313"/>
        <end position="323"/>
    </location>
</feature>
<dbReference type="PANTHER" id="PTHR21716">
    <property type="entry name" value="TRANSMEMBRANE PROTEIN"/>
    <property type="match status" value="1"/>
</dbReference>
<feature type="transmembrane region" description="Helical" evidence="7">
    <location>
        <begin position="760"/>
        <end position="778"/>
    </location>
</feature>
<feature type="region of interest" description="Disordered" evidence="6">
    <location>
        <begin position="289"/>
        <end position="325"/>
    </location>
</feature>
<evidence type="ECO:0000313" key="8">
    <source>
        <dbReference type="EMBL" id="KNE62869.1"/>
    </source>
</evidence>
<feature type="transmembrane region" description="Helical" evidence="7">
    <location>
        <begin position="840"/>
        <end position="862"/>
    </location>
</feature>
<protein>
    <recommendedName>
        <fullName evidence="10">Transmembrane protein</fullName>
    </recommendedName>
</protein>
<comment type="similarity">
    <text evidence="2">Belongs to the autoinducer-2 exporter (AI-2E) (TC 2.A.86) family.</text>
</comment>
<dbReference type="VEuPathDB" id="FungiDB:AMAG_08046"/>
<dbReference type="InterPro" id="IPR002549">
    <property type="entry name" value="AI-2E-like"/>
</dbReference>
<dbReference type="OrthoDB" id="5598571at2759"/>